<organism evidence="1 2">
    <name type="scientific">Rhizophagus clarus</name>
    <dbReference type="NCBI Taxonomy" id="94130"/>
    <lineage>
        <taxon>Eukaryota</taxon>
        <taxon>Fungi</taxon>
        <taxon>Fungi incertae sedis</taxon>
        <taxon>Mucoromycota</taxon>
        <taxon>Glomeromycotina</taxon>
        <taxon>Glomeromycetes</taxon>
        <taxon>Glomerales</taxon>
        <taxon>Glomeraceae</taxon>
        <taxon>Rhizophagus</taxon>
    </lineage>
</organism>
<proteinExistence type="predicted"/>
<gene>
    <name evidence="1" type="ORF">RCL2_001007600</name>
</gene>
<reference evidence="1" key="1">
    <citation type="submission" date="2019-10" db="EMBL/GenBank/DDBJ databases">
        <title>Conservation and host-specific expression of non-tandemly repeated heterogenous ribosome RNA gene in arbuscular mycorrhizal fungi.</title>
        <authorList>
            <person name="Maeda T."/>
            <person name="Kobayashi Y."/>
            <person name="Nakagawa T."/>
            <person name="Ezawa T."/>
            <person name="Yamaguchi K."/>
            <person name="Bino T."/>
            <person name="Nishimoto Y."/>
            <person name="Shigenobu S."/>
            <person name="Kawaguchi M."/>
        </authorList>
    </citation>
    <scope>NUCLEOTIDE SEQUENCE</scope>
    <source>
        <strain evidence="1">HR1</strain>
    </source>
</reference>
<dbReference type="Proteomes" id="UP000615446">
    <property type="component" value="Unassembled WGS sequence"/>
</dbReference>
<dbReference type="AlphaFoldDB" id="A0A8H3QKN1"/>
<name>A0A8H3QKN1_9GLOM</name>
<evidence type="ECO:0000313" key="1">
    <source>
        <dbReference type="EMBL" id="GES82896.1"/>
    </source>
</evidence>
<dbReference type="EMBL" id="BLAL01000064">
    <property type="protein sequence ID" value="GES82896.1"/>
    <property type="molecule type" value="Genomic_DNA"/>
</dbReference>
<protein>
    <submittedName>
        <fullName evidence="1">Uncharacterized protein</fullName>
    </submittedName>
</protein>
<evidence type="ECO:0000313" key="2">
    <source>
        <dbReference type="Proteomes" id="UP000615446"/>
    </source>
</evidence>
<sequence>MIPNQCSSSPHSSQSSQSFVRSPKVIYVESSGLLKKTIDCAIKSEMQDELSNLFKTFIYDIQSRLEKNSIDVNNLIVIKHKRWLLKRLVANVEKGILHKKKKVLKYSSTVNVIESQSRSNLKNLTNIIKG</sequence>
<dbReference type="OrthoDB" id="2361389at2759"/>
<accession>A0A8H3QKN1</accession>
<comment type="caution">
    <text evidence="1">The sequence shown here is derived from an EMBL/GenBank/DDBJ whole genome shotgun (WGS) entry which is preliminary data.</text>
</comment>